<reference evidence="1" key="1">
    <citation type="submission" date="2013-08" db="EMBL/GenBank/DDBJ databases">
        <authorList>
            <person name="Mendez C."/>
            <person name="Richter M."/>
            <person name="Ferrer M."/>
            <person name="Sanchez J."/>
        </authorList>
    </citation>
    <scope>NUCLEOTIDE SEQUENCE</scope>
</reference>
<gene>
    <name evidence="1" type="ORF">B1B_08037</name>
</gene>
<comment type="caution">
    <text evidence="1">The sequence shown here is derived from an EMBL/GenBank/DDBJ whole genome shotgun (WGS) entry which is preliminary data.</text>
</comment>
<proteinExistence type="predicted"/>
<dbReference type="Gene3D" id="3.30.300.280">
    <property type="entry name" value="S-adenosylmethionine synthetase, C-terminal domain"/>
    <property type="match status" value="1"/>
</dbReference>
<organism evidence="1">
    <name type="scientific">mine drainage metagenome</name>
    <dbReference type="NCBI Taxonomy" id="410659"/>
    <lineage>
        <taxon>unclassified sequences</taxon>
        <taxon>metagenomes</taxon>
        <taxon>ecological metagenomes</taxon>
    </lineage>
</organism>
<feature type="non-terminal residue" evidence="1">
    <location>
        <position position="1"/>
    </location>
</feature>
<dbReference type="PANTHER" id="PTHR36697">
    <property type="entry name" value="S-ADENOSYLMETHIONINE SYNTHASE"/>
    <property type="match status" value="1"/>
</dbReference>
<feature type="non-terminal residue" evidence="1">
    <location>
        <position position="156"/>
    </location>
</feature>
<dbReference type="InterPro" id="IPR042543">
    <property type="entry name" value="AdoMet_synthase_2"/>
</dbReference>
<accession>T1ATE2</accession>
<evidence type="ECO:0000313" key="1">
    <source>
        <dbReference type="EMBL" id="EQD59808.1"/>
    </source>
</evidence>
<dbReference type="AlphaFoldDB" id="T1ATE2"/>
<name>T1ATE2_9ZZZZ</name>
<dbReference type="PANTHER" id="PTHR36697:SF1">
    <property type="entry name" value="S-ADENOSYLMETHIONINE SYNTHASE"/>
    <property type="match status" value="1"/>
</dbReference>
<dbReference type="EMBL" id="AUZY01005191">
    <property type="protein sequence ID" value="EQD59808.1"/>
    <property type="molecule type" value="Genomic_DNA"/>
</dbReference>
<dbReference type="InterPro" id="IPR027790">
    <property type="entry name" value="AdoMet_synthase_2_family"/>
</dbReference>
<reference evidence="1" key="2">
    <citation type="journal article" date="2014" name="ISME J.">
        <title>Microbial stratification in low pH oxic and suboxic macroscopic growths along an acid mine drainage.</title>
        <authorList>
            <person name="Mendez-Garcia C."/>
            <person name="Mesa V."/>
            <person name="Sprenger R.R."/>
            <person name="Richter M."/>
            <person name="Diez M.S."/>
            <person name="Solano J."/>
            <person name="Bargiela R."/>
            <person name="Golyshina O.V."/>
            <person name="Manteca A."/>
            <person name="Ramos J.L."/>
            <person name="Gallego J.R."/>
            <person name="Llorente I."/>
            <person name="Martins Dos Santos V.A."/>
            <person name="Jensen O.N."/>
            <person name="Pelaez A.I."/>
            <person name="Sanchez J."/>
            <person name="Ferrer M."/>
        </authorList>
    </citation>
    <scope>NUCLEOTIDE SEQUENCE</scope>
</reference>
<dbReference type="InterPro" id="IPR042544">
    <property type="entry name" value="AdoMet_synthase_3"/>
</dbReference>
<protein>
    <submittedName>
        <fullName evidence="1">S-adenosylmethionine synthetase</fullName>
    </submittedName>
</protein>
<sequence length="156" mass="17031">PAVGYDVKVMGFREKDTINLTVAAAFVDSYVKDHHEYMNIKEELKSKVMDNATKLTDKNVQVFVNTGDSEADHVEYLTVTGLSLENGDDGSVGRGNRVNGLITPYRAMSMEAAAGKNPVTHVGKLYNVLANMIANDVVKEADGDIEEVLVRIVSQI</sequence>
<dbReference type="Pfam" id="PF01941">
    <property type="entry name" value="AdoMet_Synthase"/>
    <property type="match status" value="1"/>
</dbReference>
<dbReference type="Gene3D" id="3.30.300.340">
    <property type="entry name" value="S-adenosylmethionine synthetase, N-terminal domain"/>
    <property type="match status" value="1"/>
</dbReference>